<evidence type="ECO:0000256" key="2">
    <source>
        <dbReference type="SAM" id="MobiDB-lite"/>
    </source>
</evidence>
<keyword evidence="1" id="KW-0539">Nucleus</keyword>
<feature type="domain" description="MADF" evidence="3">
    <location>
        <begin position="1"/>
        <end position="66"/>
    </location>
</feature>
<evidence type="ECO:0000259" key="4">
    <source>
        <dbReference type="PROSITE" id="PS51031"/>
    </source>
</evidence>
<dbReference type="Pfam" id="PF10545">
    <property type="entry name" value="MADF_DNA_bdg"/>
    <property type="match status" value="1"/>
</dbReference>
<feature type="region of interest" description="Disordered" evidence="2">
    <location>
        <begin position="345"/>
        <end position="473"/>
    </location>
</feature>
<feature type="compositionally biased region" description="Polar residues" evidence="2">
    <location>
        <begin position="378"/>
        <end position="392"/>
    </location>
</feature>
<dbReference type="GO" id="GO:0003677">
    <property type="term" value="F:DNA binding"/>
    <property type="evidence" value="ECO:0007669"/>
    <property type="project" value="InterPro"/>
</dbReference>
<dbReference type="AlphaFoldDB" id="A0A7R9IXK0"/>
<evidence type="ECO:0000256" key="1">
    <source>
        <dbReference type="PROSITE-ProRule" id="PRU00371"/>
    </source>
</evidence>
<sequence length="637" mass="70045">MTGRLGVESSRVYKGNIAKKTWENLRDSYRKKLKARNETRSGQEADNSDEKWPFYASMDFLRDILIPREGSGNLLYSTKAVSSSPINEEEVEEPVILDDQFNDSPPSGCISVPSVTNTRESASKETVNLHVKSTETRNKVAKPLKRKADIIRYQALDLERQKVKLLEERFSGKTRKEDDEDYLFLMSLLPSIKKLDSIQKMRLRMSMLESVTLELERKSFRGTNSNGGVTSSYSGSSAPILTTSSSSPHYFVNSPTDSYSSQSALPPNQLANALVVLSSTAEDGEIEELFIYQRAANFDLLTNSTTRRATVRDVGFMMSRRAPLHPSHVWLRVDIGEAQPVIPCVPSSDNFEQPGVSSSDHFEQPGVSSSDHFEQPGVPSSDNFEQPGVSSSDHFEQPVVSSLDHFEQPGVSSSDHFEQPGVSSSDHFEQPGVSSSDHFEQPGVSSSDHFEHPGVSSSDHFEHPGVSSSDHFEYPGVSIADNFEQPESAVRKIHVKPEVERRWSGLEHHSCIPPSSKLKERMRIKEGEYLSRLPSFPFFRLQANSEVSGEHPCASSEVPGEHPCASSEVPGEHPCASSEVPGEHPCASSEVPGEHPCVSSEVPGEHPCASSEVPGEHPCVSSEVPGEHPCVSSEAPA</sequence>
<protein>
    <submittedName>
        <fullName evidence="5">(California timema) hypothetical protein</fullName>
    </submittedName>
</protein>
<accession>A0A7R9IXK0</accession>
<dbReference type="GO" id="GO:0005634">
    <property type="term" value="C:nucleus"/>
    <property type="evidence" value="ECO:0007669"/>
    <property type="project" value="UniProtKB-SubCell"/>
</dbReference>
<comment type="subcellular location">
    <subcellularLocation>
        <location evidence="1">Nucleus</location>
    </subcellularLocation>
</comment>
<feature type="region of interest" description="Disordered" evidence="2">
    <location>
        <begin position="549"/>
        <end position="637"/>
    </location>
</feature>
<feature type="compositionally biased region" description="Polar residues" evidence="2">
    <location>
        <begin position="347"/>
        <end position="359"/>
    </location>
</feature>
<gene>
    <name evidence="5" type="ORF">TCMB3V08_LOCUS1504</name>
</gene>
<dbReference type="PROSITE" id="PS51031">
    <property type="entry name" value="BESS"/>
    <property type="match status" value="1"/>
</dbReference>
<dbReference type="EMBL" id="OE179418">
    <property type="protein sequence ID" value="CAD7568749.1"/>
    <property type="molecule type" value="Genomic_DNA"/>
</dbReference>
<dbReference type="Pfam" id="PF02944">
    <property type="entry name" value="BESS"/>
    <property type="match status" value="1"/>
</dbReference>
<dbReference type="InterPro" id="IPR006578">
    <property type="entry name" value="MADF-dom"/>
</dbReference>
<proteinExistence type="predicted"/>
<dbReference type="InterPro" id="IPR004210">
    <property type="entry name" value="BESS_motif"/>
</dbReference>
<feature type="domain" description="BESS" evidence="4">
    <location>
        <begin position="178"/>
        <end position="217"/>
    </location>
</feature>
<evidence type="ECO:0000259" key="3">
    <source>
        <dbReference type="PROSITE" id="PS51029"/>
    </source>
</evidence>
<organism evidence="5">
    <name type="scientific">Timema californicum</name>
    <name type="common">California timema</name>
    <name type="synonym">Walking stick</name>
    <dbReference type="NCBI Taxonomy" id="61474"/>
    <lineage>
        <taxon>Eukaryota</taxon>
        <taxon>Metazoa</taxon>
        <taxon>Ecdysozoa</taxon>
        <taxon>Arthropoda</taxon>
        <taxon>Hexapoda</taxon>
        <taxon>Insecta</taxon>
        <taxon>Pterygota</taxon>
        <taxon>Neoptera</taxon>
        <taxon>Polyneoptera</taxon>
        <taxon>Phasmatodea</taxon>
        <taxon>Timematodea</taxon>
        <taxon>Timematoidea</taxon>
        <taxon>Timematidae</taxon>
        <taxon>Timema</taxon>
    </lineage>
</organism>
<reference evidence="5" key="1">
    <citation type="submission" date="2020-11" db="EMBL/GenBank/DDBJ databases">
        <authorList>
            <person name="Tran Van P."/>
        </authorList>
    </citation>
    <scope>NUCLEOTIDE SEQUENCE</scope>
</reference>
<evidence type="ECO:0000313" key="5">
    <source>
        <dbReference type="EMBL" id="CAD7568749.1"/>
    </source>
</evidence>
<name>A0A7R9IXK0_TIMCA</name>
<dbReference type="PROSITE" id="PS51029">
    <property type="entry name" value="MADF"/>
    <property type="match status" value="1"/>
</dbReference>